<dbReference type="Proteomes" id="UP000075884">
    <property type="component" value="Unassembled WGS sequence"/>
</dbReference>
<dbReference type="InterPro" id="IPR012337">
    <property type="entry name" value="RNaseH-like_sf"/>
</dbReference>
<reference evidence="1" key="2">
    <citation type="submission" date="2020-05" db="UniProtKB">
        <authorList>
            <consortium name="EnsemblMetazoa"/>
        </authorList>
    </citation>
    <scope>IDENTIFICATION</scope>
    <source>
        <strain evidence="1">WRAIR2</strain>
    </source>
</reference>
<organism evidence="1 2">
    <name type="scientific">Anopheles dirus</name>
    <dbReference type="NCBI Taxonomy" id="7168"/>
    <lineage>
        <taxon>Eukaryota</taxon>
        <taxon>Metazoa</taxon>
        <taxon>Ecdysozoa</taxon>
        <taxon>Arthropoda</taxon>
        <taxon>Hexapoda</taxon>
        <taxon>Insecta</taxon>
        <taxon>Pterygota</taxon>
        <taxon>Neoptera</taxon>
        <taxon>Endopterygota</taxon>
        <taxon>Diptera</taxon>
        <taxon>Nematocera</taxon>
        <taxon>Culicoidea</taxon>
        <taxon>Culicidae</taxon>
        <taxon>Anophelinae</taxon>
        <taxon>Anopheles</taxon>
    </lineage>
</organism>
<evidence type="ECO:0008006" key="3">
    <source>
        <dbReference type="Google" id="ProtNLM"/>
    </source>
</evidence>
<proteinExistence type="predicted"/>
<dbReference type="EnsemblMetazoa" id="ADIR005588-RA">
    <property type="protein sequence ID" value="ADIR005588-PA"/>
    <property type="gene ID" value="ADIR005588"/>
</dbReference>
<dbReference type="AlphaFoldDB" id="A0A182ND74"/>
<dbReference type="SUPFAM" id="SSF53098">
    <property type="entry name" value="Ribonuclease H-like"/>
    <property type="match status" value="1"/>
</dbReference>
<evidence type="ECO:0000313" key="2">
    <source>
        <dbReference type="Proteomes" id="UP000075884"/>
    </source>
</evidence>
<reference evidence="2" key="1">
    <citation type="submission" date="2013-03" db="EMBL/GenBank/DDBJ databases">
        <title>The Genome Sequence of Anopheles dirus WRAIR2.</title>
        <authorList>
            <consortium name="The Broad Institute Genomics Platform"/>
            <person name="Neafsey D.E."/>
            <person name="Walton C."/>
            <person name="Walker B."/>
            <person name="Young S.K."/>
            <person name="Zeng Q."/>
            <person name="Gargeya S."/>
            <person name="Fitzgerald M."/>
            <person name="Haas B."/>
            <person name="Abouelleil A."/>
            <person name="Allen A.W."/>
            <person name="Alvarado L."/>
            <person name="Arachchi H.M."/>
            <person name="Berlin A.M."/>
            <person name="Chapman S.B."/>
            <person name="Gainer-Dewar J."/>
            <person name="Goldberg J."/>
            <person name="Griggs A."/>
            <person name="Gujja S."/>
            <person name="Hansen M."/>
            <person name="Howarth C."/>
            <person name="Imamovic A."/>
            <person name="Ireland A."/>
            <person name="Larimer J."/>
            <person name="McCowan C."/>
            <person name="Murphy C."/>
            <person name="Pearson M."/>
            <person name="Poon T.W."/>
            <person name="Priest M."/>
            <person name="Roberts A."/>
            <person name="Saif S."/>
            <person name="Shea T."/>
            <person name="Sisk P."/>
            <person name="Sykes S."/>
            <person name="Wortman J."/>
            <person name="Nusbaum C."/>
            <person name="Birren B."/>
        </authorList>
    </citation>
    <scope>NUCLEOTIDE SEQUENCE [LARGE SCALE GENOMIC DNA]</scope>
    <source>
        <strain evidence="2">WRAIR2</strain>
    </source>
</reference>
<dbReference type="PANTHER" id="PTHR47331">
    <property type="entry name" value="PHD-TYPE DOMAIN-CONTAINING PROTEIN"/>
    <property type="match status" value="1"/>
</dbReference>
<dbReference type="Gene3D" id="3.30.420.10">
    <property type="entry name" value="Ribonuclease H-like superfamily/Ribonuclease H"/>
    <property type="match status" value="1"/>
</dbReference>
<dbReference type="GO" id="GO:0003676">
    <property type="term" value="F:nucleic acid binding"/>
    <property type="evidence" value="ECO:0007669"/>
    <property type="project" value="InterPro"/>
</dbReference>
<dbReference type="InterPro" id="IPR036397">
    <property type="entry name" value="RNaseH_sf"/>
</dbReference>
<sequence>WYHHRFRHANRETVVNEIRQRFDTNNLRALVNRVSRNCMLCTVMKAAPRLPPMAPLAAYERPFTYTGLDYFGPVLVKVGRANAKRWVALEIVHSLSTESCIMAVKRFIARRGTPLEFWTDNATCFQGASKELKTEIEARNETLAATFTSTNTSWKFIPVATPHLGGSKKYCQGKTGALEKRGYAHPVGYSDDLQQGSQYWTSSEEVNLIRLHGEGYVTTDPTWTRGE</sequence>
<dbReference type="STRING" id="7168.A0A182ND74"/>
<accession>A0A182ND74</accession>
<evidence type="ECO:0000313" key="1">
    <source>
        <dbReference type="EnsemblMetazoa" id="ADIR005588-PA"/>
    </source>
</evidence>
<dbReference type="VEuPathDB" id="VectorBase:ADIR005588"/>
<keyword evidence="2" id="KW-1185">Reference proteome</keyword>
<name>A0A182ND74_9DIPT</name>
<protein>
    <recommendedName>
        <fullName evidence="3">Integrase catalytic domain-containing protein</fullName>
    </recommendedName>
</protein>